<dbReference type="PANTHER" id="PTHR46865">
    <property type="entry name" value="OXIDOREDUCTASE-RELATED"/>
    <property type="match status" value="1"/>
</dbReference>
<dbReference type="Gene3D" id="3.30.9.30">
    <property type="match status" value="1"/>
</dbReference>
<dbReference type="InterPro" id="IPR051704">
    <property type="entry name" value="FAD_aromatic-hydroxylase"/>
</dbReference>
<evidence type="ECO:0000313" key="2">
    <source>
        <dbReference type="Proteomes" id="UP001139308"/>
    </source>
</evidence>
<dbReference type="Proteomes" id="UP001139308">
    <property type="component" value="Unassembled WGS sequence"/>
</dbReference>
<gene>
    <name evidence="1" type="ORF">L5014_26850</name>
</gene>
<evidence type="ECO:0000313" key="1">
    <source>
        <dbReference type="EMBL" id="MCG5076926.1"/>
    </source>
</evidence>
<proteinExistence type="predicted"/>
<reference evidence="1" key="1">
    <citation type="submission" date="2022-01" db="EMBL/GenBank/DDBJ databases">
        <title>Genome sequence and assembly of Parabukholderia sp. RG36.</title>
        <authorList>
            <person name="Chhetri G."/>
        </authorList>
    </citation>
    <scope>NUCLEOTIDE SEQUENCE</scope>
    <source>
        <strain evidence="1">RG36</strain>
    </source>
</reference>
<evidence type="ECO:0008006" key="3">
    <source>
        <dbReference type="Google" id="ProtNLM"/>
    </source>
</evidence>
<dbReference type="SUPFAM" id="SSF51905">
    <property type="entry name" value="FAD/NAD(P)-binding domain"/>
    <property type="match status" value="1"/>
</dbReference>
<dbReference type="Gene3D" id="3.50.50.60">
    <property type="entry name" value="FAD/NAD(P)-binding domain"/>
    <property type="match status" value="1"/>
</dbReference>
<dbReference type="PANTHER" id="PTHR46865:SF8">
    <property type="entry name" value="POSSIBLE OXIDOREDUCTASE"/>
    <property type="match status" value="1"/>
</dbReference>
<sequence>MATGNRRILICGAGIAGPSLAHRLLRYGFEPTVIERAAAFRDGSYLIDVWGTGCDIVERYGLLRSEQERAYQFDSLKFVDERGRKVSGFGRGHVAQGVERKVF</sequence>
<protein>
    <recommendedName>
        <fullName evidence="3">FAD binding domain-containing protein</fullName>
    </recommendedName>
</protein>
<dbReference type="RefSeq" id="WP_238466836.1">
    <property type="nucleotide sequence ID" value="NZ_JAKLJA010000029.1"/>
</dbReference>
<dbReference type="AlphaFoldDB" id="A0A9X1RVK4"/>
<organism evidence="1 2">
    <name type="scientific">Paraburkholderia tagetis</name>
    <dbReference type="NCBI Taxonomy" id="2913261"/>
    <lineage>
        <taxon>Bacteria</taxon>
        <taxon>Pseudomonadati</taxon>
        <taxon>Pseudomonadota</taxon>
        <taxon>Betaproteobacteria</taxon>
        <taxon>Burkholderiales</taxon>
        <taxon>Burkholderiaceae</taxon>
        <taxon>Paraburkholderia</taxon>
    </lineage>
</organism>
<dbReference type="EMBL" id="JAKLJA010000029">
    <property type="protein sequence ID" value="MCG5076926.1"/>
    <property type="molecule type" value="Genomic_DNA"/>
</dbReference>
<keyword evidence="2" id="KW-1185">Reference proteome</keyword>
<dbReference type="InterPro" id="IPR036188">
    <property type="entry name" value="FAD/NAD-bd_sf"/>
</dbReference>
<accession>A0A9X1RVK4</accession>
<comment type="caution">
    <text evidence="1">The sequence shown here is derived from an EMBL/GenBank/DDBJ whole genome shotgun (WGS) entry which is preliminary data.</text>
</comment>
<name>A0A9X1RVK4_9BURK</name>